<dbReference type="PROSITE" id="PS51186">
    <property type="entry name" value="GNAT"/>
    <property type="match status" value="1"/>
</dbReference>
<keyword evidence="3" id="KW-1185">Reference proteome</keyword>
<dbReference type="InterPro" id="IPR000182">
    <property type="entry name" value="GNAT_dom"/>
</dbReference>
<dbReference type="GO" id="GO:0008999">
    <property type="term" value="F:protein-N-terminal-alanine acetyltransferase activity"/>
    <property type="evidence" value="ECO:0007669"/>
    <property type="project" value="TreeGrafter"/>
</dbReference>
<gene>
    <name evidence="2" type="ORF">RMCC_1589</name>
</gene>
<evidence type="ECO:0000313" key="2">
    <source>
        <dbReference type="EMBL" id="GAS94623.1"/>
    </source>
</evidence>
<dbReference type="SUPFAM" id="SSF55729">
    <property type="entry name" value="Acyl-CoA N-acyltransferases (Nat)"/>
    <property type="match status" value="1"/>
</dbReference>
<dbReference type="Proteomes" id="UP000069443">
    <property type="component" value="Unassembled WGS sequence"/>
</dbReference>
<organism evidence="2 3">
    <name type="scientific">Mycolicibacterium canariasense</name>
    <name type="common">Mycobacterium canariasense</name>
    <dbReference type="NCBI Taxonomy" id="228230"/>
    <lineage>
        <taxon>Bacteria</taxon>
        <taxon>Bacillati</taxon>
        <taxon>Actinomycetota</taxon>
        <taxon>Actinomycetes</taxon>
        <taxon>Mycobacteriales</taxon>
        <taxon>Mycobacteriaceae</taxon>
        <taxon>Mycolicibacterium</taxon>
    </lineage>
</organism>
<dbReference type="STRING" id="228230.RMCC_1589"/>
<protein>
    <recommendedName>
        <fullName evidence="1">N-acetyltransferase domain-containing protein</fullName>
    </recommendedName>
</protein>
<proteinExistence type="predicted"/>
<dbReference type="Gene3D" id="3.40.630.30">
    <property type="match status" value="1"/>
</dbReference>
<dbReference type="AlphaFoldDB" id="A0A124E1S7"/>
<dbReference type="EMBL" id="BCSY01000035">
    <property type="protein sequence ID" value="GAS94623.1"/>
    <property type="molecule type" value="Genomic_DNA"/>
</dbReference>
<evidence type="ECO:0000259" key="1">
    <source>
        <dbReference type="PROSITE" id="PS51186"/>
    </source>
</evidence>
<dbReference type="GO" id="GO:0005737">
    <property type="term" value="C:cytoplasm"/>
    <property type="evidence" value="ECO:0007669"/>
    <property type="project" value="TreeGrafter"/>
</dbReference>
<dbReference type="PANTHER" id="PTHR43441">
    <property type="entry name" value="RIBOSOMAL-PROTEIN-SERINE ACETYLTRANSFERASE"/>
    <property type="match status" value="1"/>
</dbReference>
<sequence length="228" mass="25400">MTAMADLIWPLSGLEVTTPSLALRYITDELATELAVLAARGIHDPATMPFSEPWTDVESPQLERNTLQYFWRCRAEVTPEHWDIPLAVLAGGRPVGVCTVHAENFPQRRTVTTGSWLGRAHQGRGIGKEMRQAALHLIFAGLGAQQALTRVWHDNAASLAVTRSLPYTRTGDAVEPRRDRHDLIITFAMSRQTWKTVRRSDIQLAGVDAVADQLGFSTHRGQRERQDG</sequence>
<evidence type="ECO:0000313" key="3">
    <source>
        <dbReference type="Proteomes" id="UP000069443"/>
    </source>
</evidence>
<name>A0A124E1S7_MYCCR</name>
<dbReference type="InterPro" id="IPR051908">
    <property type="entry name" value="Ribosomal_N-acetyltransferase"/>
</dbReference>
<reference evidence="3" key="2">
    <citation type="submission" date="2016-02" db="EMBL/GenBank/DDBJ databases">
        <title>Draft genome sequence of five rapidly growing Mycobacterium species.</title>
        <authorList>
            <person name="Katahira K."/>
            <person name="Gotou Y."/>
            <person name="Iida K."/>
            <person name="Ogura Y."/>
            <person name="Hayashi T."/>
        </authorList>
    </citation>
    <scope>NUCLEOTIDE SEQUENCE [LARGE SCALE GENOMIC DNA]</scope>
    <source>
        <strain evidence="3">JCM15298</strain>
    </source>
</reference>
<dbReference type="GO" id="GO:1990189">
    <property type="term" value="F:protein N-terminal-serine acetyltransferase activity"/>
    <property type="evidence" value="ECO:0007669"/>
    <property type="project" value="TreeGrafter"/>
</dbReference>
<feature type="domain" description="N-acetyltransferase" evidence="1">
    <location>
        <begin position="41"/>
        <end position="194"/>
    </location>
</feature>
<accession>A0A124E1S7</accession>
<comment type="caution">
    <text evidence="2">The sequence shown here is derived from an EMBL/GenBank/DDBJ whole genome shotgun (WGS) entry which is preliminary data.</text>
</comment>
<dbReference type="InterPro" id="IPR016181">
    <property type="entry name" value="Acyl_CoA_acyltransferase"/>
</dbReference>
<reference evidence="3" key="1">
    <citation type="journal article" date="2016" name="Genome Announc.">
        <title>Draft Genome Sequences of Five Rapidly Growing Mycobacterium Species, M. thermoresistibile, M. fortuitum subsp. acetamidolyticum, M. canariasense, M. brisbanense, and M. novocastrense.</title>
        <authorList>
            <person name="Katahira K."/>
            <person name="Ogura Y."/>
            <person name="Gotoh Y."/>
            <person name="Hayashi T."/>
        </authorList>
    </citation>
    <scope>NUCLEOTIDE SEQUENCE [LARGE SCALE GENOMIC DNA]</scope>
    <source>
        <strain evidence="3">JCM15298</strain>
    </source>
</reference>
<dbReference type="PANTHER" id="PTHR43441:SF11">
    <property type="entry name" value="RIBOSOMAL-PROTEIN-SERINE ACETYLTRANSFERASE"/>
    <property type="match status" value="1"/>
</dbReference>
<dbReference type="Pfam" id="PF13302">
    <property type="entry name" value="Acetyltransf_3"/>
    <property type="match status" value="1"/>
</dbReference>